<dbReference type="EMBL" id="AP012603">
    <property type="protein sequence ID" value="BAM86838.1"/>
    <property type="molecule type" value="Genomic_DNA"/>
</dbReference>
<name>M4Z143_9BRAD</name>
<proteinExistence type="predicted"/>
<organism evidence="1 2">
    <name type="scientific">Bradyrhizobium oligotrophicum S58</name>
    <dbReference type="NCBI Taxonomy" id="1245469"/>
    <lineage>
        <taxon>Bacteria</taxon>
        <taxon>Pseudomonadati</taxon>
        <taxon>Pseudomonadota</taxon>
        <taxon>Alphaproteobacteria</taxon>
        <taxon>Hyphomicrobiales</taxon>
        <taxon>Nitrobacteraceae</taxon>
        <taxon>Bradyrhizobium</taxon>
    </lineage>
</organism>
<reference evidence="1 2" key="1">
    <citation type="journal article" date="2013" name="Appl. Environ. Microbiol.">
        <title>Genome analysis suggests that the soil oligotrophic bacterium Agromonas oligotrophica (Bradyrhizobium oligotrophicum) is a nitrogen-fixing symbiont of Aeschynomene indica.</title>
        <authorList>
            <person name="Okubo T."/>
            <person name="Fukushima S."/>
            <person name="Itakura M."/>
            <person name="Oshima K."/>
            <person name="Longtonglang A."/>
            <person name="Teaumroong N."/>
            <person name="Mitsui H."/>
            <person name="Hattori M."/>
            <person name="Hattori R."/>
            <person name="Hattori T."/>
            <person name="Minamisawa K."/>
        </authorList>
    </citation>
    <scope>NUCLEOTIDE SEQUENCE [LARGE SCALE GENOMIC DNA]</scope>
    <source>
        <strain evidence="1 2">S58</strain>
    </source>
</reference>
<dbReference type="Proteomes" id="UP000011841">
    <property type="component" value="Chromosome"/>
</dbReference>
<keyword evidence="2" id="KW-1185">Reference proteome</keyword>
<dbReference type="AlphaFoldDB" id="M4Z143"/>
<dbReference type="KEGG" id="aol:S58_08270"/>
<dbReference type="GeneID" id="301814818"/>
<evidence type="ECO:0000313" key="2">
    <source>
        <dbReference type="Proteomes" id="UP000011841"/>
    </source>
</evidence>
<gene>
    <name evidence="1" type="ORF">S58_08270</name>
</gene>
<sequence>MSDPVSTIFEKASVKQGTEMTEAILSIDAFIEGNNQRAPLQIIVFAPERTDQSEYACLVRAPSLLGPDKLIYGIDQEQAKSLAIGFVKRLLKDKRLVDGSGKALKF</sequence>
<protein>
    <submittedName>
        <fullName evidence="1">Neutral endopeptidase</fullName>
    </submittedName>
</protein>
<accession>M4Z143</accession>
<dbReference type="RefSeq" id="WP_015663973.1">
    <property type="nucleotide sequence ID" value="NC_020453.1"/>
</dbReference>
<evidence type="ECO:0000313" key="1">
    <source>
        <dbReference type="EMBL" id="BAM86838.1"/>
    </source>
</evidence>
<dbReference type="HOGENOM" id="CLU_2217990_0_0_5"/>